<comment type="similarity">
    <text evidence="2">Belongs to the bacterial solute-binding protein 8 family.</text>
</comment>
<dbReference type="GO" id="GO:0030288">
    <property type="term" value="C:outer membrane-bounded periplasmic space"/>
    <property type="evidence" value="ECO:0007669"/>
    <property type="project" value="TreeGrafter"/>
</dbReference>
<reference evidence="7 8" key="1">
    <citation type="submission" date="2019-09" db="EMBL/GenBank/DDBJ databases">
        <title>Phylogeny of genus Pseudoclavibacter and closely related genus.</title>
        <authorList>
            <person name="Li Y."/>
        </authorList>
    </citation>
    <scope>NUCLEOTIDE SEQUENCE [LARGE SCALE GENOMIC DNA]</scope>
    <source>
        <strain evidence="7 8">EGI 60007</strain>
    </source>
</reference>
<evidence type="ECO:0000259" key="6">
    <source>
        <dbReference type="PROSITE" id="PS50983"/>
    </source>
</evidence>
<dbReference type="CDD" id="cd01146">
    <property type="entry name" value="FhuD"/>
    <property type="match status" value="1"/>
</dbReference>
<dbReference type="EMBL" id="WBJY01000001">
    <property type="protein sequence ID" value="KAB1649066.1"/>
    <property type="molecule type" value="Genomic_DNA"/>
</dbReference>
<dbReference type="Pfam" id="PF01497">
    <property type="entry name" value="Peripla_BP_2"/>
    <property type="match status" value="1"/>
</dbReference>
<dbReference type="Proteomes" id="UP000431744">
    <property type="component" value="Unassembled WGS sequence"/>
</dbReference>
<comment type="caution">
    <text evidence="7">The sequence shown here is derived from an EMBL/GenBank/DDBJ whole genome shotgun (WGS) entry which is preliminary data.</text>
</comment>
<dbReference type="PANTHER" id="PTHR30532">
    <property type="entry name" value="IRON III DICITRATE-BINDING PERIPLASMIC PROTEIN"/>
    <property type="match status" value="1"/>
</dbReference>
<feature type="domain" description="Fe/B12 periplasmic-binding" evidence="6">
    <location>
        <begin position="54"/>
        <end position="329"/>
    </location>
</feature>
<feature type="signal peptide" evidence="5">
    <location>
        <begin position="1"/>
        <end position="19"/>
    </location>
</feature>
<dbReference type="SUPFAM" id="SSF53807">
    <property type="entry name" value="Helical backbone' metal receptor"/>
    <property type="match status" value="1"/>
</dbReference>
<organism evidence="7 8">
    <name type="scientific">Pseudoclavibacter endophyticus</name>
    <dbReference type="NCBI Taxonomy" id="1778590"/>
    <lineage>
        <taxon>Bacteria</taxon>
        <taxon>Bacillati</taxon>
        <taxon>Actinomycetota</taxon>
        <taxon>Actinomycetes</taxon>
        <taxon>Micrococcales</taxon>
        <taxon>Microbacteriaceae</taxon>
        <taxon>Pseudoclavibacter</taxon>
    </lineage>
</organism>
<comment type="subcellular location">
    <subcellularLocation>
        <location evidence="1">Cell envelope</location>
    </subcellularLocation>
</comment>
<dbReference type="PROSITE" id="PS50983">
    <property type="entry name" value="FE_B12_PBP"/>
    <property type="match status" value="1"/>
</dbReference>
<evidence type="ECO:0000256" key="3">
    <source>
        <dbReference type="ARBA" id="ARBA00022448"/>
    </source>
</evidence>
<dbReference type="InterPro" id="IPR002491">
    <property type="entry name" value="ABC_transptr_periplasmic_BD"/>
</dbReference>
<proteinExistence type="inferred from homology"/>
<dbReference type="OrthoDB" id="1846031at2"/>
<evidence type="ECO:0000256" key="5">
    <source>
        <dbReference type="SAM" id="SignalP"/>
    </source>
</evidence>
<dbReference type="AlphaFoldDB" id="A0A6H9WJP8"/>
<accession>A0A6H9WJP8</accession>
<evidence type="ECO:0000313" key="8">
    <source>
        <dbReference type="Proteomes" id="UP000431744"/>
    </source>
</evidence>
<gene>
    <name evidence="7" type="ORF">F8O04_01930</name>
</gene>
<feature type="chain" id="PRO_5038874875" evidence="5">
    <location>
        <begin position="20"/>
        <end position="333"/>
    </location>
</feature>
<dbReference type="Gene3D" id="3.40.50.1980">
    <property type="entry name" value="Nitrogenase molybdenum iron protein domain"/>
    <property type="match status" value="2"/>
</dbReference>
<dbReference type="PANTHER" id="PTHR30532:SF24">
    <property type="entry name" value="FERRIC ENTEROBACTIN-BINDING PERIPLASMIC PROTEIN FEPB"/>
    <property type="match status" value="1"/>
</dbReference>
<keyword evidence="3" id="KW-0813">Transport</keyword>
<evidence type="ECO:0000256" key="2">
    <source>
        <dbReference type="ARBA" id="ARBA00008814"/>
    </source>
</evidence>
<keyword evidence="4 5" id="KW-0732">Signal</keyword>
<name>A0A6H9WJP8_9MICO</name>
<dbReference type="GO" id="GO:1901678">
    <property type="term" value="P:iron coordination entity transport"/>
    <property type="evidence" value="ECO:0007669"/>
    <property type="project" value="UniProtKB-ARBA"/>
</dbReference>
<evidence type="ECO:0000313" key="7">
    <source>
        <dbReference type="EMBL" id="KAB1649066.1"/>
    </source>
</evidence>
<evidence type="ECO:0000256" key="4">
    <source>
        <dbReference type="ARBA" id="ARBA00022729"/>
    </source>
</evidence>
<dbReference type="RefSeq" id="WP_158027639.1">
    <property type="nucleotide sequence ID" value="NZ_BMHG01000001.1"/>
</dbReference>
<sequence>MRRRPLLTFAAAAATAALALTGCSAPGGGTDSGAGGGQIEHALGTTELPADPQRVVALGWGAADAALALGVVPIGMEAQEYGGNDEAVLPWAAERLEELGAETPEILPSSSEAPPYEAIAALQPDLILAPYSGVDQSQYDLLTEIAPTVAYPGEPWATPWPTVIEMVGQSLGLADEAEQLLADIDQTIAGSASVHPEFEGKSIAMVWDTAGTFAVYKPADPRVQFAVDLGFTSAPAVEELSNGDETFYYTLSYERTSALESDVVVVFADTQQEMDAFLAQPYAQAIPAVQSGAVAQVVGAALIASVSPPTALSLTWGIDEYLSALSEAVAAVE</sequence>
<keyword evidence="8" id="KW-1185">Reference proteome</keyword>
<protein>
    <submittedName>
        <fullName evidence="7">Iron-siderophore ABC transporter substrate-binding protein</fullName>
    </submittedName>
</protein>
<dbReference type="InterPro" id="IPR051313">
    <property type="entry name" value="Bact_iron-sidero_bind"/>
</dbReference>
<dbReference type="PROSITE" id="PS51257">
    <property type="entry name" value="PROKAR_LIPOPROTEIN"/>
    <property type="match status" value="1"/>
</dbReference>
<evidence type="ECO:0000256" key="1">
    <source>
        <dbReference type="ARBA" id="ARBA00004196"/>
    </source>
</evidence>